<evidence type="ECO:0000313" key="15">
    <source>
        <dbReference type="Proteomes" id="UP000887575"/>
    </source>
</evidence>
<keyword evidence="10" id="KW-0234">DNA repair</keyword>
<keyword evidence="8 12" id="KW-0175">Coiled coil</keyword>
<feature type="compositionally biased region" description="Acidic residues" evidence="13">
    <location>
        <begin position="47"/>
        <end position="56"/>
    </location>
</feature>
<feature type="domain" description="RecF/RecN/SMC N-terminal" evidence="14">
    <location>
        <begin position="75"/>
        <end position="1094"/>
    </location>
</feature>
<evidence type="ECO:0000256" key="1">
    <source>
        <dbReference type="ARBA" id="ARBA00004123"/>
    </source>
</evidence>
<evidence type="ECO:0000256" key="13">
    <source>
        <dbReference type="SAM" id="MobiDB-lite"/>
    </source>
</evidence>
<dbReference type="PANTHER" id="PTHR19306">
    <property type="entry name" value="STRUCTURAL MAINTENANCE OF CHROMOSOMES 5,6 SMC5, SMC6"/>
    <property type="match status" value="1"/>
</dbReference>
<evidence type="ECO:0000256" key="4">
    <source>
        <dbReference type="ARBA" id="ARBA00022454"/>
    </source>
</evidence>
<name>A0AAF3J2P2_9BILA</name>
<dbReference type="GO" id="GO:0000724">
    <property type="term" value="P:double-strand break repair via homologous recombination"/>
    <property type="evidence" value="ECO:0007669"/>
    <property type="project" value="TreeGrafter"/>
</dbReference>
<evidence type="ECO:0000256" key="12">
    <source>
        <dbReference type="SAM" id="Coils"/>
    </source>
</evidence>
<feature type="region of interest" description="Disordered" evidence="13">
    <location>
        <begin position="1"/>
        <end position="56"/>
    </location>
</feature>
<dbReference type="Proteomes" id="UP000887575">
    <property type="component" value="Unassembled WGS sequence"/>
</dbReference>
<comment type="subcellular location">
    <subcellularLocation>
        <location evidence="2">Chromosome</location>
    </subcellularLocation>
    <subcellularLocation>
        <location evidence="1">Nucleus</location>
    </subcellularLocation>
</comment>
<dbReference type="GO" id="GO:0005634">
    <property type="term" value="C:nucleus"/>
    <property type="evidence" value="ECO:0007669"/>
    <property type="project" value="UniProtKB-SubCell"/>
</dbReference>
<dbReference type="AlphaFoldDB" id="A0AAF3J2P2"/>
<keyword evidence="11" id="KW-0539">Nucleus</keyword>
<dbReference type="Gene3D" id="3.40.50.300">
    <property type="entry name" value="P-loop containing nucleotide triphosphate hydrolases"/>
    <property type="match status" value="2"/>
</dbReference>
<protein>
    <submittedName>
        <fullName evidence="16">RecF/RecN/SMC N-terminal domain-containing protein</fullName>
    </submittedName>
</protein>
<dbReference type="GO" id="GO:0003684">
    <property type="term" value="F:damaged DNA binding"/>
    <property type="evidence" value="ECO:0007669"/>
    <property type="project" value="TreeGrafter"/>
</dbReference>
<evidence type="ECO:0000256" key="6">
    <source>
        <dbReference type="ARBA" id="ARBA00022763"/>
    </source>
</evidence>
<evidence type="ECO:0000256" key="2">
    <source>
        <dbReference type="ARBA" id="ARBA00004286"/>
    </source>
</evidence>
<proteinExistence type="inferred from homology"/>
<feature type="coiled-coil region" evidence="12">
    <location>
        <begin position="771"/>
        <end position="868"/>
    </location>
</feature>
<accession>A0AAF3J2P2</accession>
<dbReference type="WBParaSite" id="MBELARI_LOCUS12465.1">
    <property type="protein sequence ID" value="MBELARI_LOCUS12465.1"/>
    <property type="gene ID" value="MBELARI_LOCUS12465"/>
</dbReference>
<evidence type="ECO:0000256" key="7">
    <source>
        <dbReference type="ARBA" id="ARBA00022840"/>
    </source>
</evidence>
<dbReference type="InterPro" id="IPR003395">
    <property type="entry name" value="RecF/RecN/SMC_N"/>
</dbReference>
<dbReference type="PANTHER" id="PTHR19306:SF6">
    <property type="entry name" value="STRUCTURAL MAINTENANCE OF CHROMOSOMES PROTEIN 6"/>
    <property type="match status" value="1"/>
</dbReference>
<keyword evidence="9" id="KW-0233">DNA recombination</keyword>
<evidence type="ECO:0000256" key="11">
    <source>
        <dbReference type="ARBA" id="ARBA00023242"/>
    </source>
</evidence>
<dbReference type="SUPFAM" id="SSF52540">
    <property type="entry name" value="P-loop containing nucleoside triphosphate hydrolases"/>
    <property type="match status" value="1"/>
</dbReference>
<evidence type="ECO:0000256" key="8">
    <source>
        <dbReference type="ARBA" id="ARBA00023054"/>
    </source>
</evidence>
<dbReference type="GO" id="GO:0030915">
    <property type="term" value="C:Smc5-Smc6 complex"/>
    <property type="evidence" value="ECO:0007669"/>
    <property type="project" value="TreeGrafter"/>
</dbReference>
<reference evidence="16" key="1">
    <citation type="submission" date="2024-02" db="UniProtKB">
        <authorList>
            <consortium name="WormBaseParasite"/>
        </authorList>
    </citation>
    <scope>IDENTIFICATION</scope>
</reference>
<dbReference type="GO" id="GO:0005524">
    <property type="term" value="F:ATP binding"/>
    <property type="evidence" value="ECO:0007669"/>
    <property type="project" value="UniProtKB-KW"/>
</dbReference>
<dbReference type="Pfam" id="PF02463">
    <property type="entry name" value="SMC_N"/>
    <property type="match status" value="1"/>
</dbReference>
<evidence type="ECO:0000256" key="3">
    <source>
        <dbReference type="ARBA" id="ARBA00006793"/>
    </source>
</evidence>
<sequence>MSYAEEQEDPNQNRQSDDEEIPRKKAKLASRCETQRRVLRTQNAQSDNEDAEDQDNLDVTFVKEVADMETASGRVSAIEMENFMCHSNLVIKFDITEANCFFIGGPNGSGKSALFAALNLGLGGGASQNDRGLHMKNYIKEGCTRAKIRITLENLGYGRIPEYGPKLIIERILNQTGSTVAIKHIDRKTQKEETVSTKRRDLQKILVQFGIQLENPIFWMTQDRCRQFLSDMKGARLFEIFVNATELDQAMKDYEECGSKMVSIRAGMDDIKKKALKAAGDRKKWLECLEEHEKLKEKRRVLEELSWFMLWGDAKTAFDEMERATEALKMTEKSCKEIGQNIINAKVAYEEQTADKNTNNNDEQEMKEKLKILNAQWAVHDETQRNNKAMLGGLQDNRRKCLQNISVKEANLGRCKNELEKYESGAAQSEDAKKRKRLNEAAAQFEEADAKFKTLERENKDQQKKHWEAKQRLTEINAELQQTKSSLGEQRKRFDKLKEAKENFERAAKDELSKFGPHTKAILDIIQANRQRFQRVPVGPIGMHVQVKDERWAYPIEQALGHNLAQYVVDNTQDDRLFKQLLTQRFGSGILNTVRIIVTRFLPRHNTRQPEGRWVTIERMLEINNDVAYNVLVDRAQIEATMLIERDGDARRIMDGDVHGRTGNQGFYRFFPNTREGYVHVQYLKVSQLPDTSRIDRDMQELSARFPDAQRQVEELVQQQKLATHEATGLGNTIQSIVTRMKETDAFKRDKAALMQKLEFELENNEHEGPINNLKQAIAEYDQLIRGFQSELADIEVQVEEARAELVESEETKKELNAQAEEIRILLRPFTEQARERDDRLRGLMNKIQAYEKTENELKQRYDKYEKTRVIQSRNYDNCIKQATEDTSGMPIPDGQKMPPDLQKLPQADRIAKVYKKVNCEVLEKLKTLPPLEEINKLLNKNTENVQANQDAEKRLIKLYATLDEAVKKRLAYFPILRHTITCQLRAEFRRLMHYRGVEADIDVNFNERKIEIPVRAKGNQQVIRDHKGLSGGERSYLTASFVMALWGIMESPFRCMDEFDVFMDSTNRKLIMELIIRFTTEDCKHSQFILFTPQGITELKEHNRLRVFNMPKLVDGRPPM</sequence>
<keyword evidence="15" id="KW-1185">Reference proteome</keyword>
<evidence type="ECO:0000256" key="9">
    <source>
        <dbReference type="ARBA" id="ARBA00023172"/>
    </source>
</evidence>
<evidence type="ECO:0000259" key="14">
    <source>
        <dbReference type="Pfam" id="PF02463"/>
    </source>
</evidence>
<keyword evidence="4" id="KW-0158">Chromosome</keyword>
<keyword evidence="6" id="KW-0227">DNA damage</keyword>
<comment type="similarity">
    <text evidence="3">Belongs to the SMC family. SMC6 subfamily.</text>
</comment>
<organism evidence="15 16">
    <name type="scientific">Mesorhabditis belari</name>
    <dbReference type="NCBI Taxonomy" id="2138241"/>
    <lineage>
        <taxon>Eukaryota</taxon>
        <taxon>Metazoa</taxon>
        <taxon>Ecdysozoa</taxon>
        <taxon>Nematoda</taxon>
        <taxon>Chromadorea</taxon>
        <taxon>Rhabditida</taxon>
        <taxon>Rhabditina</taxon>
        <taxon>Rhabditomorpha</taxon>
        <taxon>Rhabditoidea</taxon>
        <taxon>Rhabditidae</taxon>
        <taxon>Mesorhabditinae</taxon>
        <taxon>Mesorhabditis</taxon>
    </lineage>
</organism>
<dbReference type="GO" id="GO:0003697">
    <property type="term" value="F:single-stranded DNA binding"/>
    <property type="evidence" value="ECO:0007669"/>
    <property type="project" value="TreeGrafter"/>
</dbReference>
<dbReference type="GO" id="GO:0035861">
    <property type="term" value="C:site of double-strand break"/>
    <property type="evidence" value="ECO:0007669"/>
    <property type="project" value="TreeGrafter"/>
</dbReference>
<keyword evidence="5" id="KW-0547">Nucleotide-binding</keyword>
<evidence type="ECO:0000256" key="10">
    <source>
        <dbReference type="ARBA" id="ARBA00023204"/>
    </source>
</evidence>
<evidence type="ECO:0000313" key="16">
    <source>
        <dbReference type="WBParaSite" id="MBELARI_LOCUS12465.1"/>
    </source>
</evidence>
<dbReference type="InterPro" id="IPR027417">
    <property type="entry name" value="P-loop_NTPase"/>
</dbReference>
<dbReference type="Gene3D" id="1.10.287.1490">
    <property type="match status" value="1"/>
</dbReference>
<keyword evidence="7" id="KW-0067">ATP-binding</keyword>
<feature type="coiled-coil region" evidence="12">
    <location>
        <begin position="438"/>
        <end position="514"/>
    </location>
</feature>
<evidence type="ECO:0000256" key="5">
    <source>
        <dbReference type="ARBA" id="ARBA00022741"/>
    </source>
</evidence>